<dbReference type="CDD" id="cd00038">
    <property type="entry name" value="CAP_ED"/>
    <property type="match status" value="1"/>
</dbReference>
<dbReference type="NCBIfam" id="TIGR00685">
    <property type="entry name" value="T6PP"/>
    <property type="match status" value="1"/>
</dbReference>
<dbReference type="SUPFAM" id="SSF51206">
    <property type="entry name" value="cAMP-binding domain-like"/>
    <property type="match status" value="1"/>
</dbReference>
<reference evidence="13 14" key="1">
    <citation type="submission" date="2024-05" db="EMBL/GenBank/DDBJ databases">
        <title>Haplotype-resolved chromosome-level genome assembly of Huyou (Citrus changshanensis).</title>
        <authorList>
            <person name="Miao C."/>
            <person name="Chen W."/>
            <person name="Wu Y."/>
            <person name="Wang L."/>
            <person name="Zhao S."/>
            <person name="Grierson D."/>
            <person name="Xu C."/>
            <person name="Chen K."/>
        </authorList>
    </citation>
    <scope>NUCLEOTIDE SEQUENCE [LARGE SCALE GENOMIC DNA]</scope>
    <source>
        <strain evidence="13">01-14</strain>
        <tissue evidence="13">Leaf</tissue>
    </source>
</reference>
<dbReference type="InterPro" id="IPR018490">
    <property type="entry name" value="cNMP-bd_dom_sf"/>
</dbReference>
<dbReference type="Gene3D" id="3.40.50.1000">
    <property type="entry name" value="HAD superfamily/HAD-like"/>
    <property type="match status" value="2"/>
</dbReference>
<evidence type="ECO:0000256" key="5">
    <source>
        <dbReference type="ARBA" id="ARBA00013086"/>
    </source>
</evidence>
<protein>
    <recommendedName>
        <fullName evidence="5">trehalose-phosphatase</fullName>
        <ecNumber evidence="5">3.1.3.12</ecNumber>
    </recommendedName>
    <alternativeName>
        <fullName evidence="9">Trehalose 6-phosphate phosphatase</fullName>
    </alternativeName>
</protein>
<dbReference type="FunFam" id="3.40.50.1000:FF:000073">
    <property type="entry name" value="Trehalose 6-phosphate phosphatase"/>
    <property type="match status" value="1"/>
</dbReference>
<dbReference type="InterPro" id="IPR000595">
    <property type="entry name" value="cNMP-bd_dom"/>
</dbReference>
<dbReference type="InterPro" id="IPR006379">
    <property type="entry name" value="HAD-SF_hydro_IIB"/>
</dbReference>
<feature type="region of interest" description="Disordered" evidence="10">
    <location>
        <begin position="1"/>
        <end position="49"/>
    </location>
</feature>
<evidence type="ECO:0000256" key="9">
    <source>
        <dbReference type="ARBA" id="ARBA00030356"/>
    </source>
</evidence>
<sequence length="859" mass="98175">MGFQRSPSSKQKVKPNSKENNDENGGDHSINERTTSNPPDSDTSDASYNSWMMEHPSALDSFDKMMKAAKGEKIAVFLDYDGTLSPIVDDLDRAFMSDEMRAPMREVAKYFPTAIISGRSREKVKEYVELSNVYYAGSHGMDIQAPPRPVKACEGKYHTLVPGNEVLFQPGKKFLPAIQEIIKELEEETKKIEGEGIEDYRFCISVHFRQVREEDYKMLQEKVKAVLRNYPDFDLSEGKKVMEIRLSIEWDKGHALEYLLDTLGLSNPNDVLPLYIGDDRTDEDAFKVIKGRGQGYPIIVSSTPKETKASYSLNDPSEVLTFLLRLSRWRKSSSSMPNQICSHTKFASSIILIMSQDLRLEEGANPVSGHFHFQGGLQSGVEIKKLAQSCNHFLAKCFLLLKKIHDPQRPYGYWVFLISCVMIISVDPVFFYVPTIAAERKCLGFDGELRITAIALHSISAIVYLTYVNYLLPTASPKIEVFGALWYFSAVAREMICWEHACSVSTTGCSLRSFYCSHENSIDNQWFFSVNDLCRDDLAFDFGIFKEAIQHQIVDVTSFVGKFPYCLRWGLQSLSSFGQSLQPSASPGENIFVISIITYSMVLFVLFIGNMEMYLQSVTKKSEKVRLKEREIEQWMSSRQLSEKFQMEFKKYQPYKWQEIPRIDVASNLLNLPKDLKRNIKRELCLEQIKKVQELKKLNEATLDSLCECLKLAYYNERSYIGRDGNPVDEMLFVVQGKLRVYTSGSTVRTGSQRTGHRDHKNHHLKDGDFCGEELVAWFQADPYSSNFPVSTRTIQALTDVEAFVLMADDLQNLFIKQHSVHFLQSYWRFRRIWRSKRHAQIYLGGINATNTVSATTGA</sequence>
<dbReference type="SUPFAM" id="SSF56784">
    <property type="entry name" value="HAD-like"/>
    <property type="match status" value="1"/>
</dbReference>
<proteinExistence type="inferred from homology"/>
<evidence type="ECO:0000256" key="8">
    <source>
        <dbReference type="ARBA" id="ARBA00025274"/>
    </source>
</evidence>
<evidence type="ECO:0000256" key="11">
    <source>
        <dbReference type="SAM" id="Phobius"/>
    </source>
</evidence>
<dbReference type="PANTHER" id="PTHR43768:SF24">
    <property type="entry name" value="TREHALOSE 6-PHOSPHATE PHOSPHATASE"/>
    <property type="match status" value="1"/>
</dbReference>
<gene>
    <name evidence="13" type="ORF">WN944_025076</name>
</gene>
<dbReference type="InterPro" id="IPR023214">
    <property type="entry name" value="HAD_sf"/>
</dbReference>
<dbReference type="CDD" id="cd01627">
    <property type="entry name" value="HAD_TPP"/>
    <property type="match status" value="1"/>
</dbReference>
<comment type="cofactor">
    <cofactor evidence="2">
        <name>a divalent metal cation</name>
        <dbReference type="ChEBI" id="CHEBI:60240"/>
    </cofactor>
</comment>
<dbReference type="NCBIfam" id="TIGR01484">
    <property type="entry name" value="HAD-SF-IIB"/>
    <property type="match status" value="1"/>
</dbReference>
<feature type="compositionally biased region" description="Basic and acidic residues" evidence="10">
    <location>
        <begin position="16"/>
        <end position="31"/>
    </location>
</feature>
<comment type="catalytic activity">
    <reaction evidence="1">
        <text>alpha,alpha-trehalose 6-phosphate + H2O = alpha,alpha-trehalose + phosphate</text>
        <dbReference type="Rhea" id="RHEA:23420"/>
        <dbReference type="ChEBI" id="CHEBI:15377"/>
        <dbReference type="ChEBI" id="CHEBI:16551"/>
        <dbReference type="ChEBI" id="CHEBI:43474"/>
        <dbReference type="ChEBI" id="CHEBI:58429"/>
        <dbReference type="EC" id="3.1.3.12"/>
    </reaction>
</comment>
<dbReference type="EMBL" id="JBCGBO010000024">
    <property type="protein sequence ID" value="KAK9181935.1"/>
    <property type="molecule type" value="Genomic_DNA"/>
</dbReference>
<keyword evidence="14" id="KW-1185">Reference proteome</keyword>
<dbReference type="PROSITE" id="PS50042">
    <property type="entry name" value="CNMP_BINDING_3"/>
    <property type="match status" value="1"/>
</dbReference>
<keyword evidence="6" id="KW-0378">Hydrolase</keyword>
<evidence type="ECO:0000256" key="6">
    <source>
        <dbReference type="ARBA" id="ARBA00022801"/>
    </source>
</evidence>
<comment type="caution">
    <text evidence="13">The sequence shown here is derived from an EMBL/GenBank/DDBJ whole genome shotgun (WGS) entry which is preliminary data.</text>
</comment>
<dbReference type="Pfam" id="PF00027">
    <property type="entry name" value="cNMP_binding"/>
    <property type="match status" value="1"/>
</dbReference>
<evidence type="ECO:0000256" key="4">
    <source>
        <dbReference type="ARBA" id="ARBA00008770"/>
    </source>
</evidence>
<comment type="similarity">
    <text evidence="4">Belongs to the trehalose phosphatase family.</text>
</comment>
<evidence type="ECO:0000259" key="12">
    <source>
        <dbReference type="PROSITE" id="PS50042"/>
    </source>
</evidence>
<evidence type="ECO:0000256" key="7">
    <source>
        <dbReference type="ARBA" id="ARBA00023016"/>
    </source>
</evidence>
<evidence type="ECO:0000313" key="14">
    <source>
        <dbReference type="Proteomes" id="UP001428341"/>
    </source>
</evidence>
<dbReference type="InterPro" id="IPR044651">
    <property type="entry name" value="OTSB-like"/>
</dbReference>
<evidence type="ECO:0000256" key="2">
    <source>
        <dbReference type="ARBA" id="ARBA00001968"/>
    </source>
</evidence>
<feature type="domain" description="Cyclic nucleotide-binding" evidence="12">
    <location>
        <begin position="694"/>
        <end position="804"/>
    </location>
</feature>
<keyword evidence="11" id="KW-0812">Transmembrane</keyword>
<feature type="transmembrane region" description="Helical" evidence="11">
    <location>
        <begin position="411"/>
        <end position="433"/>
    </location>
</feature>
<keyword evidence="11" id="KW-0472">Membrane</keyword>
<feature type="compositionally biased region" description="Polar residues" evidence="10">
    <location>
        <begin position="32"/>
        <end position="49"/>
    </location>
</feature>
<dbReference type="EC" id="3.1.3.12" evidence="5"/>
<dbReference type="Gene3D" id="1.10.287.630">
    <property type="entry name" value="Helix hairpin bin"/>
    <property type="match status" value="1"/>
</dbReference>
<dbReference type="AlphaFoldDB" id="A0AAP0LVF1"/>
<dbReference type="Pfam" id="PF02358">
    <property type="entry name" value="Trehalose_PPase"/>
    <property type="match status" value="1"/>
</dbReference>
<keyword evidence="7" id="KW-0346">Stress response</keyword>
<dbReference type="InterPro" id="IPR014710">
    <property type="entry name" value="RmlC-like_jellyroll"/>
</dbReference>
<evidence type="ECO:0000256" key="10">
    <source>
        <dbReference type="SAM" id="MobiDB-lite"/>
    </source>
</evidence>
<feature type="transmembrane region" description="Helical" evidence="11">
    <location>
        <begin position="454"/>
        <end position="472"/>
    </location>
</feature>
<comment type="pathway">
    <text evidence="3">Glycan biosynthesis; trehalose biosynthesis.</text>
</comment>
<accession>A0AAP0LVF1</accession>
<dbReference type="SMART" id="SM00100">
    <property type="entry name" value="cNMP"/>
    <property type="match status" value="1"/>
</dbReference>
<name>A0AAP0LVF1_9ROSI</name>
<keyword evidence="11" id="KW-1133">Transmembrane helix</keyword>
<feature type="compositionally biased region" description="Polar residues" evidence="10">
    <location>
        <begin position="1"/>
        <end position="10"/>
    </location>
</feature>
<dbReference type="PANTHER" id="PTHR43768">
    <property type="entry name" value="TREHALOSE 6-PHOSPHATE PHOSPHATASE"/>
    <property type="match status" value="1"/>
</dbReference>
<dbReference type="InterPro" id="IPR003337">
    <property type="entry name" value="Trehalose_PPase"/>
</dbReference>
<dbReference type="Gene3D" id="2.60.120.10">
    <property type="entry name" value="Jelly Rolls"/>
    <property type="match status" value="1"/>
</dbReference>
<feature type="transmembrane region" description="Helical" evidence="11">
    <location>
        <begin position="591"/>
        <end position="611"/>
    </location>
</feature>
<dbReference type="GO" id="GO:0004805">
    <property type="term" value="F:trehalose-phosphatase activity"/>
    <property type="evidence" value="ECO:0007669"/>
    <property type="project" value="UniProtKB-EC"/>
</dbReference>
<evidence type="ECO:0000256" key="1">
    <source>
        <dbReference type="ARBA" id="ARBA00000500"/>
    </source>
</evidence>
<comment type="function">
    <text evidence="8">Removes the phosphate from trehalose 6-phosphate to produce free trehalose. Trehalose accumulation in plant may improve abiotic stress tolerance.</text>
</comment>
<organism evidence="13 14">
    <name type="scientific">Citrus x changshan-huyou</name>
    <dbReference type="NCBI Taxonomy" id="2935761"/>
    <lineage>
        <taxon>Eukaryota</taxon>
        <taxon>Viridiplantae</taxon>
        <taxon>Streptophyta</taxon>
        <taxon>Embryophyta</taxon>
        <taxon>Tracheophyta</taxon>
        <taxon>Spermatophyta</taxon>
        <taxon>Magnoliopsida</taxon>
        <taxon>eudicotyledons</taxon>
        <taxon>Gunneridae</taxon>
        <taxon>Pentapetalae</taxon>
        <taxon>rosids</taxon>
        <taxon>malvids</taxon>
        <taxon>Sapindales</taxon>
        <taxon>Rutaceae</taxon>
        <taxon>Aurantioideae</taxon>
        <taxon>Citrus</taxon>
    </lineage>
</organism>
<dbReference type="GO" id="GO:0005992">
    <property type="term" value="P:trehalose biosynthetic process"/>
    <property type="evidence" value="ECO:0007669"/>
    <property type="project" value="InterPro"/>
</dbReference>
<dbReference type="InterPro" id="IPR036412">
    <property type="entry name" value="HAD-like_sf"/>
</dbReference>
<dbReference type="Proteomes" id="UP001428341">
    <property type="component" value="Unassembled WGS sequence"/>
</dbReference>
<evidence type="ECO:0000313" key="13">
    <source>
        <dbReference type="EMBL" id="KAK9181935.1"/>
    </source>
</evidence>
<evidence type="ECO:0000256" key="3">
    <source>
        <dbReference type="ARBA" id="ARBA00005199"/>
    </source>
</evidence>